<reference evidence="1" key="1">
    <citation type="journal article" date="2023" name="Insect Mol. Biol.">
        <title>Genome sequencing provides insights into the evolution of gene families encoding plant cell wall-degrading enzymes in longhorned beetles.</title>
        <authorList>
            <person name="Shin N.R."/>
            <person name="Okamura Y."/>
            <person name="Kirsch R."/>
            <person name="Pauchet Y."/>
        </authorList>
    </citation>
    <scope>NUCLEOTIDE SEQUENCE</scope>
    <source>
        <strain evidence="1">RBIC_L_NR</strain>
    </source>
</reference>
<comment type="caution">
    <text evidence="1">The sequence shown here is derived from an EMBL/GenBank/DDBJ whole genome shotgun (WGS) entry which is preliminary data.</text>
</comment>
<dbReference type="EMBL" id="JANEYF010005296">
    <property type="protein sequence ID" value="KAJ8928688.1"/>
    <property type="molecule type" value="Genomic_DNA"/>
</dbReference>
<dbReference type="PANTHER" id="PTHR33053">
    <property type="entry name" value="PROTEIN, PUTATIVE-RELATED"/>
    <property type="match status" value="1"/>
</dbReference>
<evidence type="ECO:0000313" key="1">
    <source>
        <dbReference type="EMBL" id="KAJ8928688.1"/>
    </source>
</evidence>
<dbReference type="AlphaFoldDB" id="A0AAV8WQA0"/>
<gene>
    <name evidence="1" type="ORF">NQ314_018698</name>
</gene>
<protein>
    <recommendedName>
        <fullName evidence="3">DUF4218 domain-containing protein</fullName>
    </recommendedName>
</protein>
<accession>A0AAV8WQA0</accession>
<evidence type="ECO:0000313" key="2">
    <source>
        <dbReference type="Proteomes" id="UP001162156"/>
    </source>
</evidence>
<name>A0AAV8WQA0_9CUCU</name>
<keyword evidence="2" id="KW-1185">Reference proteome</keyword>
<sequence length="264" mass="30319">MTFKVKAFICDAPAKSSIKLIKGHIGYFSCSKCTQEGEFINNTICFTEINFTKRTDDDFFLKKQAEHDTSTSILQEIPNIGLVSSFPLDYMHLLCLGVMKKLLVSLWCCGKPPNKLSFHQIDQISNSLTVQSANIPSEFCRKPRTLKEVNRWKATELRQFLLYTGPIVLKSILPKKHYLNFLSLHISIRILCSPISNSDEVLQYAHSLLVYFVETFSLMYGNQFLSHNVHNLLHIANYVKHFGNLDSFSAFPFENYMQTLKKIC</sequence>
<evidence type="ECO:0008006" key="3">
    <source>
        <dbReference type="Google" id="ProtNLM"/>
    </source>
</evidence>
<dbReference type="Proteomes" id="UP001162156">
    <property type="component" value="Unassembled WGS sequence"/>
</dbReference>
<organism evidence="1 2">
    <name type="scientific">Rhamnusium bicolor</name>
    <dbReference type="NCBI Taxonomy" id="1586634"/>
    <lineage>
        <taxon>Eukaryota</taxon>
        <taxon>Metazoa</taxon>
        <taxon>Ecdysozoa</taxon>
        <taxon>Arthropoda</taxon>
        <taxon>Hexapoda</taxon>
        <taxon>Insecta</taxon>
        <taxon>Pterygota</taxon>
        <taxon>Neoptera</taxon>
        <taxon>Endopterygota</taxon>
        <taxon>Coleoptera</taxon>
        <taxon>Polyphaga</taxon>
        <taxon>Cucujiformia</taxon>
        <taxon>Chrysomeloidea</taxon>
        <taxon>Cerambycidae</taxon>
        <taxon>Lepturinae</taxon>
        <taxon>Rhagiini</taxon>
        <taxon>Rhamnusium</taxon>
    </lineage>
</organism>
<proteinExistence type="predicted"/>